<evidence type="ECO:0000256" key="1">
    <source>
        <dbReference type="SAM" id="SignalP"/>
    </source>
</evidence>
<keyword evidence="3" id="KW-1185">Reference proteome</keyword>
<reference evidence="2 3" key="1">
    <citation type="submission" date="2015-11" db="EMBL/GenBank/DDBJ databases">
        <title>Draft Genome Sequence of the Strain BR 10303 (Bradyrhizobium sp.) isolated from nodules of Centrolobium paraense.</title>
        <authorList>
            <person name="Zelli J.E."/>
            <person name="Simoes-Araujo J.L."/>
            <person name="Barauna A.C."/>
            <person name="Silva K."/>
        </authorList>
    </citation>
    <scope>NUCLEOTIDE SEQUENCE [LARGE SCALE GENOMIC DNA]</scope>
    <source>
        <strain evidence="2 3">BR 10303</strain>
    </source>
</reference>
<dbReference type="Proteomes" id="UP000057737">
    <property type="component" value="Unassembled WGS sequence"/>
</dbReference>
<feature type="chain" id="PRO_5007137367" evidence="1">
    <location>
        <begin position="34"/>
        <end position="153"/>
    </location>
</feature>
<protein>
    <submittedName>
        <fullName evidence="2">Uncharacterized protein</fullName>
    </submittedName>
</protein>
<evidence type="ECO:0000313" key="2">
    <source>
        <dbReference type="EMBL" id="KWV58516.1"/>
    </source>
</evidence>
<evidence type="ECO:0000313" key="3">
    <source>
        <dbReference type="Proteomes" id="UP000057737"/>
    </source>
</evidence>
<dbReference type="OrthoDB" id="8239359at2"/>
<organism evidence="2 3">
    <name type="scientific">Bradyrhizobium macuxiense</name>
    <dbReference type="NCBI Taxonomy" id="1755647"/>
    <lineage>
        <taxon>Bacteria</taxon>
        <taxon>Pseudomonadati</taxon>
        <taxon>Pseudomonadota</taxon>
        <taxon>Alphaproteobacteria</taxon>
        <taxon>Hyphomicrobiales</taxon>
        <taxon>Nitrobacteraceae</taxon>
        <taxon>Bradyrhizobium</taxon>
    </lineage>
</organism>
<gene>
    <name evidence="2" type="ORF">AS156_33530</name>
</gene>
<comment type="caution">
    <text evidence="2">The sequence shown here is derived from an EMBL/GenBank/DDBJ whole genome shotgun (WGS) entry which is preliminary data.</text>
</comment>
<accession>A0A109K0P5</accession>
<dbReference type="RefSeq" id="WP_066503203.1">
    <property type="nucleotide sequence ID" value="NZ_LNCU01000036.1"/>
</dbReference>
<feature type="signal peptide" evidence="1">
    <location>
        <begin position="1"/>
        <end position="33"/>
    </location>
</feature>
<proteinExistence type="predicted"/>
<dbReference type="EMBL" id="LNCU01000036">
    <property type="protein sequence ID" value="KWV58516.1"/>
    <property type="molecule type" value="Genomic_DNA"/>
</dbReference>
<dbReference type="AlphaFoldDB" id="A0A109K0P5"/>
<name>A0A109K0P5_9BRAD</name>
<sequence length="153" mass="15977">MNSDYLSRSVGRVIRTACGVATAALLVAPSAQAQIVGFGRSTAPMYGGTGVSPAPANPFPPMKGTYAPPHKAPDGTACISVHPSTHPQVINPKIIDQIVTVNNSCGQSITVQVCYTGSSDCIKVALTGYQKLQRILGISGGSTAFGYEYRELY</sequence>
<keyword evidence="1" id="KW-0732">Signal</keyword>